<accession>A0A4U8W4F7</accession>
<evidence type="ECO:0000256" key="3">
    <source>
        <dbReference type="ARBA" id="ARBA00023125"/>
    </source>
</evidence>
<dbReference type="PANTHER" id="PTHR30055">
    <property type="entry name" value="HTH-TYPE TRANSCRIPTIONAL REGULATOR RUTR"/>
    <property type="match status" value="1"/>
</dbReference>
<evidence type="ECO:0000256" key="4">
    <source>
        <dbReference type="ARBA" id="ARBA00023163"/>
    </source>
</evidence>
<feature type="domain" description="HTH tetR-type" evidence="6">
    <location>
        <begin position="22"/>
        <end position="82"/>
    </location>
</feature>
<protein>
    <submittedName>
        <fullName evidence="7">Transcriptional regulator BetI</fullName>
    </submittedName>
</protein>
<dbReference type="Proteomes" id="UP000290439">
    <property type="component" value="Chromosome"/>
</dbReference>
<dbReference type="PROSITE" id="PS50977">
    <property type="entry name" value="HTH_TETR_2"/>
    <property type="match status" value="1"/>
</dbReference>
<dbReference type="InterPro" id="IPR001647">
    <property type="entry name" value="HTH_TetR"/>
</dbReference>
<sequence>MCIIEFCLMSREVTVPRTVDHAQRRAQLADAVVAVAAREGLHAVTIRAVAAEAGVSLRFVQYYFPTKAELLVGTLNHLEALSHRRWERRLAGLPDPAPARALIEAFCAEALPTDTASRAFHLVGTSYAVLAMTDPDLAHHPFVAGIERLEHQLAEALSRAQADRKIPDDLDVRAEAIRLVMLTHGLGTSVLIGQHSPDAALAVLTDYLDRLFGITAGPNSPSPE</sequence>
<evidence type="ECO:0000256" key="5">
    <source>
        <dbReference type="PROSITE-ProRule" id="PRU00335"/>
    </source>
</evidence>
<organism evidence="7 8">
    <name type="scientific">Nocardia cyriacigeorgica</name>
    <dbReference type="NCBI Taxonomy" id="135487"/>
    <lineage>
        <taxon>Bacteria</taxon>
        <taxon>Bacillati</taxon>
        <taxon>Actinomycetota</taxon>
        <taxon>Actinomycetes</taxon>
        <taxon>Mycobacteriales</taxon>
        <taxon>Nocardiaceae</taxon>
        <taxon>Nocardia</taxon>
    </lineage>
</organism>
<dbReference type="InterPro" id="IPR039538">
    <property type="entry name" value="BetI_C"/>
</dbReference>
<evidence type="ECO:0000256" key="2">
    <source>
        <dbReference type="ARBA" id="ARBA00023015"/>
    </source>
</evidence>
<dbReference type="PANTHER" id="PTHR30055:SF234">
    <property type="entry name" value="HTH-TYPE TRANSCRIPTIONAL REGULATOR BETI"/>
    <property type="match status" value="1"/>
</dbReference>
<dbReference type="InterPro" id="IPR050109">
    <property type="entry name" value="HTH-type_TetR-like_transc_reg"/>
</dbReference>
<name>A0A4U8W4F7_9NOCA</name>
<dbReference type="InterPro" id="IPR036271">
    <property type="entry name" value="Tet_transcr_reg_TetR-rel_C_sf"/>
</dbReference>
<gene>
    <name evidence="7" type="ORF">NCTC10797_00692</name>
</gene>
<dbReference type="GO" id="GO:0003700">
    <property type="term" value="F:DNA-binding transcription factor activity"/>
    <property type="evidence" value="ECO:0007669"/>
    <property type="project" value="TreeGrafter"/>
</dbReference>
<keyword evidence="3 5" id="KW-0238">DNA-binding</keyword>
<dbReference type="Gene3D" id="1.10.357.10">
    <property type="entry name" value="Tetracycline Repressor, domain 2"/>
    <property type="match status" value="1"/>
</dbReference>
<dbReference type="SUPFAM" id="SSF46689">
    <property type="entry name" value="Homeodomain-like"/>
    <property type="match status" value="1"/>
</dbReference>
<evidence type="ECO:0000256" key="1">
    <source>
        <dbReference type="ARBA" id="ARBA00022491"/>
    </source>
</evidence>
<evidence type="ECO:0000313" key="7">
    <source>
        <dbReference type="EMBL" id="VFA96937.1"/>
    </source>
</evidence>
<feature type="DNA-binding region" description="H-T-H motif" evidence="5">
    <location>
        <begin position="45"/>
        <end position="64"/>
    </location>
</feature>
<keyword evidence="2" id="KW-0805">Transcription regulation</keyword>
<dbReference type="Pfam" id="PF13977">
    <property type="entry name" value="TetR_C_6"/>
    <property type="match status" value="1"/>
</dbReference>
<evidence type="ECO:0000313" key="8">
    <source>
        <dbReference type="Proteomes" id="UP000290439"/>
    </source>
</evidence>
<dbReference type="GO" id="GO:0000976">
    <property type="term" value="F:transcription cis-regulatory region binding"/>
    <property type="evidence" value="ECO:0007669"/>
    <property type="project" value="TreeGrafter"/>
</dbReference>
<reference evidence="7 8" key="1">
    <citation type="submission" date="2019-02" db="EMBL/GenBank/DDBJ databases">
        <authorList>
            <consortium name="Pathogen Informatics"/>
        </authorList>
    </citation>
    <scope>NUCLEOTIDE SEQUENCE [LARGE SCALE GENOMIC DNA]</scope>
    <source>
        <strain evidence="7 8">3012STDY6756504</strain>
    </source>
</reference>
<proteinExistence type="predicted"/>
<dbReference type="Pfam" id="PF00440">
    <property type="entry name" value="TetR_N"/>
    <property type="match status" value="1"/>
</dbReference>
<keyword evidence="1" id="KW-0678">Repressor</keyword>
<evidence type="ECO:0000259" key="6">
    <source>
        <dbReference type="PROSITE" id="PS50977"/>
    </source>
</evidence>
<dbReference type="InterPro" id="IPR009057">
    <property type="entry name" value="Homeodomain-like_sf"/>
</dbReference>
<dbReference type="EMBL" id="LR215973">
    <property type="protein sequence ID" value="VFA96937.1"/>
    <property type="molecule type" value="Genomic_DNA"/>
</dbReference>
<keyword evidence="4" id="KW-0804">Transcription</keyword>
<dbReference type="AlphaFoldDB" id="A0A4U8W4F7"/>
<dbReference type="SUPFAM" id="SSF48498">
    <property type="entry name" value="Tetracyclin repressor-like, C-terminal domain"/>
    <property type="match status" value="1"/>
</dbReference>